<evidence type="ECO:0000313" key="5">
    <source>
        <dbReference type="EMBL" id="AFM04633.1"/>
    </source>
</evidence>
<dbReference type="KEGG" id="fli:Fleli_2256"/>
<feature type="repeat" description="TPR" evidence="3">
    <location>
        <begin position="249"/>
        <end position="282"/>
    </location>
</feature>
<accession>I4AKZ8</accession>
<dbReference type="PANTHER" id="PTHR44858">
    <property type="entry name" value="TETRATRICOPEPTIDE REPEAT PROTEIN 6"/>
    <property type="match status" value="1"/>
</dbReference>
<organism evidence="5 6">
    <name type="scientific">Bernardetia litoralis (strain ATCC 23117 / DSM 6794 / NBRC 15988 / NCIMB 1366 / Fx l1 / Sio-4)</name>
    <name type="common">Flexibacter litoralis</name>
    <dbReference type="NCBI Taxonomy" id="880071"/>
    <lineage>
        <taxon>Bacteria</taxon>
        <taxon>Pseudomonadati</taxon>
        <taxon>Bacteroidota</taxon>
        <taxon>Cytophagia</taxon>
        <taxon>Cytophagales</taxon>
        <taxon>Bernardetiaceae</taxon>
        <taxon>Bernardetia</taxon>
    </lineage>
</organism>
<dbReference type="RefSeq" id="WP_014798079.1">
    <property type="nucleotide sequence ID" value="NC_018018.1"/>
</dbReference>
<sequence length="441" mass="51347" precursor="true">MKKTIYFTFLLLGSVFSFTAFTNFTYAQHEGLDWFANGERHKQQARYDLALQEYDKAVQREPRNHLYIYSKAQCQYQLKKPKEAAQSLGYVIRLNSSYSPAYALLAKIYADQNDNTKAAQLYDIAARYEKDNDKKQFYRFFVIKQNLAKKNWTTAYEKIKITKTEFPENLELYYLEAQVANYLTKYREAIEAIETIEAKIATLHPSENARYYYQKGYAYYHLDNFELAFKTWSKAQYGNFKNKIEEFSPARYAYLAEAYTEVRQFNEAQAYAEKALKIDPNNASAYFTLANLQDSKATDNVDKTLELYYQAAKFEKDLKRSAQIYEQIAQLELSKNNYQNALKATTNGLTFNSANKNLLYLNGLSFFKLHKHQEAAETLQKALAQMRDPVEHSRCMFLLGLVYRNAGKLDIARRAFSNIQTQPFKIAATNETKLIQQAEGE</sequence>
<dbReference type="InterPro" id="IPR019734">
    <property type="entry name" value="TPR_rpt"/>
</dbReference>
<gene>
    <name evidence="5" type="ordered locus">Fleli_2256</name>
</gene>
<keyword evidence="6" id="KW-1185">Reference proteome</keyword>
<feature type="chain" id="PRO_5003685509" evidence="4">
    <location>
        <begin position="23"/>
        <end position="441"/>
    </location>
</feature>
<dbReference type="eggNOG" id="COG0457">
    <property type="taxonomic scope" value="Bacteria"/>
</dbReference>
<dbReference type="SMART" id="SM00028">
    <property type="entry name" value="TPR"/>
    <property type="match status" value="9"/>
</dbReference>
<dbReference type="PANTHER" id="PTHR44858:SF1">
    <property type="entry name" value="UDP-N-ACETYLGLUCOSAMINE--PEPTIDE N-ACETYLGLUCOSAMINYLTRANSFERASE SPINDLY-RELATED"/>
    <property type="match status" value="1"/>
</dbReference>
<evidence type="ECO:0000256" key="3">
    <source>
        <dbReference type="PROSITE-ProRule" id="PRU00339"/>
    </source>
</evidence>
<reference evidence="6" key="1">
    <citation type="submission" date="2012-06" db="EMBL/GenBank/DDBJ databases">
        <title>The complete genome of Flexibacter litoralis DSM 6794.</title>
        <authorList>
            <person name="Lucas S."/>
            <person name="Copeland A."/>
            <person name="Lapidus A."/>
            <person name="Glavina del Rio T."/>
            <person name="Dalin E."/>
            <person name="Tice H."/>
            <person name="Bruce D."/>
            <person name="Goodwin L."/>
            <person name="Pitluck S."/>
            <person name="Peters L."/>
            <person name="Ovchinnikova G."/>
            <person name="Lu M."/>
            <person name="Kyrpides N."/>
            <person name="Mavromatis K."/>
            <person name="Ivanova N."/>
            <person name="Brettin T."/>
            <person name="Detter J.C."/>
            <person name="Han C."/>
            <person name="Larimer F."/>
            <person name="Land M."/>
            <person name="Hauser L."/>
            <person name="Markowitz V."/>
            <person name="Cheng J.-F."/>
            <person name="Hugenholtz P."/>
            <person name="Woyke T."/>
            <person name="Wu D."/>
            <person name="Spring S."/>
            <person name="Lang E."/>
            <person name="Kopitz M."/>
            <person name="Brambilla E."/>
            <person name="Klenk H.-P."/>
            <person name="Eisen J.A."/>
        </authorList>
    </citation>
    <scope>NUCLEOTIDE SEQUENCE [LARGE SCALE GENOMIC DNA]</scope>
    <source>
        <strain evidence="6">ATCC 23117 / DSM 6794 / NBRC 15988 / NCIMB 1366 / Sio-4</strain>
    </source>
</reference>
<dbReference type="InterPro" id="IPR011990">
    <property type="entry name" value="TPR-like_helical_dom_sf"/>
</dbReference>
<feature type="repeat" description="TPR" evidence="3">
    <location>
        <begin position="31"/>
        <end position="64"/>
    </location>
</feature>
<dbReference type="EMBL" id="CP003345">
    <property type="protein sequence ID" value="AFM04633.1"/>
    <property type="molecule type" value="Genomic_DNA"/>
</dbReference>
<proteinExistence type="predicted"/>
<dbReference type="Pfam" id="PF07719">
    <property type="entry name" value="TPR_2"/>
    <property type="match status" value="1"/>
</dbReference>
<dbReference type="STRING" id="880071.Fleli_2256"/>
<feature type="signal peptide" evidence="4">
    <location>
        <begin position="1"/>
        <end position="22"/>
    </location>
</feature>
<dbReference type="HOGENOM" id="CLU_620734_0_0_10"/>
<keyword evidence="4" id="KW-0732">Signal</keyword>
<evidence type="ECO:0000313" key="6">
    <source>
        <dbReference type="Proteomes" id="UP000006054"/>
    </source>
</evidence>
<dbReference type="InterPro" id="IPR013105">
    <property type="entry name" value="TPR_2"/>
</dbReference>
<dbReference type="PROSITE" id="PS50005">
    <property type="entry name" value="TPR"/>
    <property type="match status" value="2"/>
</dbReference>
<evidence type="ECO:0000256" key="2">
    <source>
        <dbReference type="ARBA" id="ARBA00022803"/>
    </source>
</evidence>
<dbReference type="Proteomes" id="UP000006054">
    <property type="component" value="Chromosome"/>
</dbReference>
<dbReference type="InterPro" id="IPR050498">
    <property type="entry name" value="Ycf3"/>
</dbReference>
<dbReference type="Pfam" id="PF13432">
    <property type="entry name" value="TPR_16"/>
    <property type="match status" value="2"/>
</dbReference>
<dbReference type="SUPFAM" id="SSF48452">
    <property type="entry name" value="TPR-like"/>
    <property type="match status" value="2"/>
</dbReference>
<keyword evidence="2 3" id="KW-0802">TPR repeat</keyword>
<dbReference type="AlphaFoldDB" id="I4AKZ8"/>
<evidence type="ECO:0000256" key="4">
    <source>
        <dbReference type="SAM" id="SignalP"/>
    </source>
</evidence>
<name>I4AKZ8_BERLS</name>
<protein>
    <submittedName>
        <fullName evidence="5">Tetratricopeptide repeat protein</fullName>
    </submittedName>
</protein>
<keyword evidence="1" id="KW-0677">Repeat</keyword>
<dbReference type="Gene3D" id="1.25.40.10">
    <property type="entry name" value="Tetratricopeptide repeat domain"/>
    <property type="match status" value="4"/>
</dbReference>
<evidence type="ECO:0000256" key="1">
    <source>
        <dbReference type="ARBA" id="ARBA00022737"/>
    </source>
</evidence>
<dbReference type="OrthoDB" id="1523318at2"/>